<sequence length="500" mass="53544">MISITTAVFSAVLLLSFGAGAVASRFVRDVSDYYVAGGRMPWYLLTGTFLASNVSAGLFLGATNMAGTNGYSIWSSYVPTSIGFVIAIAFVGVMVRRLSRHFEVYDFADILAARYCGRSVQVRALSAVLLPIVYIPILGAQFIALATITSVMFGLPYSAALGLIVLVVVGYTLLGGMLGVVWSDGMQLLVLFFGLVLAVPIGMNALGGGDTTRTWEDITAITSTLFDWTTPEWPWFVAIGQLFWLFAVPVQPHLVTRFLTARDEKTILITLPVCLIAGLIIYSSSVPIGLLGRLAQPDLGTGDYYYIALATNHLGAWLGAFALAGIAAAALSTCSTVLIVSGQSFSRELFEHWLLKNATPKQTLRLARAGVLLVGLLGYAIAVFQPLGIFWLVVLSASLLAAVYFVPLIAGFMSARASAAGALAAMLFGGITTLTVFFVNEALDAHYFISEAFAGLMSSAIGMWYFSRRFPPSAAERDAYEKCWTPEAPLTSQTAAVPRD</sequence>
<evidence type="ECO:0000313" key="17">
    <source>
        <dbReference type="Proteomes" id="UP001359886"/>
    </source>
</evidence>
<reference evidence="16 17" key="1">
    <citation type="submission" date="2024-02" db="EMBL/GenBank/DDBJ databases">
        <title>A novel Wenzhouxiangellaceae bacterium, isolated from coastal sediments.</title>
        <authorList>
            <person name="Du Z.-J."/>
            <person name="Ye Y.-Q."/>
            <person name="Zhang X.-Y."/>
        </authorList>
    </citation>
    <scope>NUCLEOTIDE SEQUENCE [LARGE SCALE GENOMIC DNA]</scope>
    <source>
        <strain evidence="16 17">CH-27</strain>
    </source>
</reference>
<evidence type="ECO:0000256" key="9">
    <source>
        <dbReference type="ARBA" id="ARBA00023065"/>
    </source>
</evidence>
<keyword evidence="10 14" id="KW-0472">Membrane</keyword>
<dbReference type="Pfam" id="PF00474">
    <property type="entry name" value="SSF"/>
    <property type="match status" value="1"/>
</dbReference>
<proteinExistence type="inferred from homology"/>
<evidence type="ECO:0000256" key="3">
    <source>
        <dbReference type="ARBA" id="ARBA00022448"/>
    </source>
</evidence>
<evidence type="ECO:0000256" key="1">
    <source>
        <dbReference type="ARBA" id="ARBA00004651"/>
    </source>
</evidence>
<keyword evidence="15" id="KW-0732">Signal</keyword>
<gene>
    <name evidence="16" type="ORF">V3330_05255</name>
</gene>
<evidence type="ECO:0000256" key="13">
    <source>
        <dbReference type="RuleBase" id="RU362091"/>
    </source>
</evidence>
<accession>A0AAW9RCC7</accession>
<protein>
    <submittedName>
        <fullName evidence="16">Sodium:solute symporter family protein</fullName>
    </submittedName>
</protein>
<dbReference type="GO" id="GO:0005886">
    <property type="term" value="C:plasma membrane"/>
    <property type="evidence" value="ECO:0007669"/>
    <property type="project" value="UniProtKB-SubCell"/>
</dbReference>
<dbReference type="PROSITE" id="PS50283">
    <property type="entry name" value="NA_SOLUT_SYMP_3"/>
    <property type="match status" value="1"/>
</dbReference>
<evidence type="ECO:0000256" key="2">
    <source>
        <dbReference type="ARBA" id="ARBA00006434"/>
    </source>
</evidence>
<dbReference type="GO" id="GO:0006814">
    <property type="term" value="P:sodium ion transport"/>
    <property type="evidence" value="ECO:0007669"/>
    <property type="project" value="UniProtKB-KW"/>
</dbReference>
<dbReference type="EMBL" id="JAZHOG010000003">
    <property type="protein sequence ID" value="MEJ8567024.1"/>
    <property type="molecule type" value="Genomic_DNA"/>
</dbReference>
<feature type="chain" id="PRO_5043409909" evidence="15">
    <location>
        <begin position="22"/>
        <end position="500"/>
    </location>
</feature>
<feature type="transmembrane region" description="Helical" evidence="14">
    <location>
        <begin position="419"/>
        <end position="439"/>
    </location>
</feature>
<feature type="transmembrane region" description="Helical" evidence="14">
    <location>
        <begin position="267"/>
        <end position="294"/>
    </location>
</feature>
<comment type="caution">
    <text evidence="16">The sequence shown here is derived from an EMBL/GenBank/DDBJ whole genome shotgun (WGS) entry which is preliminary data.</text>
</comment>
<feature type="transmembrane region" description="Helical" evidence="14">
    <location>
        <begin position="314"/>
        <end position="340"/>
    </location>
</feature>
<evidence type="ECO:0000256" key="8">
    <source>
        <dbReference type="ARBA" id="ARBA00023053"/>
    </source>
</evidence>
<dbReference type="InterPro" id="IPR050277">
    <property type="entry name" value="Sodium:Solute_Symporter"/>
</dbReference>
<feature type="transmembrane region" description="Helical" evidence="14">
    <location>
        <begin position="74"/>
        <end position="95"/>
    </location>
</feature>
<keyword evidence="6" id="KW-0769">Symport</keyword>
<dbReference type="Gene3D" id="1.20.1730.10">
    <property type="entry name" value="Sodium/glucose cotransporter"/>
    <property type="match status" value="1"/>
</dbReference>
<feature type="transmembrane region" description="Helical" evidence="14">
    <location>
        <begin position="233"/>
        <end position="255"/>
    </location>
</feature>
<evidence type="ECO:0000256" key="11">
    <source>
        <dbReference type="ARBA" id="ARBA00023201"/>
    </source>
</evidence>
<evidence type="ECO:0000256" key="10">
    <source>
        <dbReference type="ARBA" id="ARBA00023136"/>
    </source>
</evidence>
<feature type="transmembrane region" description="Helical" evidence="14">
    <location>
        <begin position="188"/>
        <end position="207"/>
    </location>
</feature>
<organism evidence="16 17">
    <name type="scientific">Elongatibacter sediminis</name>
    <dbReference type="NCBI Taxonomy" id="3119006"/>
    <lineage>
        <taxon>Bacteria</taxon>
        <taxon>Pseudomonadati</taxon>
        <taxon>Pseudomonadota</taxon>
        <taxon>Gammaproteobacteria</taxon>
        <taxon>Chromatiales</taxon>
        <taxon>Wenzhouxiangellaceae</taxon>
        <taxon>Elongatibacter</taxon>
    </lineage>
</organism>
<keyword evidence="3" id="KW-0813">Transport</keyword>
<evidence type="ECO:0000256" key="5">
    <source>
        <dbReference type="ARBA" id="ARBA00022692"/>
    </source>
</evidence>
<feature type="transmembrane region" description="Helical" evidence="14">
    <location>
        <begin position="128"/>
        <end position="153"/>
    </location>
</feature>
<dbReference type="InterPro" id="IPR038377">
    <property type="entry name" value="Na/Glc_symporter_sf"/>
</dbReference>
<dbReference type="PANTHER" id="PTHR48086:SF3">
    <property type="entry name" value="SODIUM_PROLINE SYMPORTER"/>
    <property type="match status" value="1"/>
</dbReference>
<feature type="transmembrane region" description="Helical" evidence="14">
    <location>
        <begin position="445"/>
        <end position="467"/>
    </location>
</feature>
<evidence type="ECO:0000256" key="12">
    <source>
        <dbReference type="ARBA" id="ARBA00033708"/>
    </source>
</evidence>
<comment type="subcellular location">
    <subcellularLocation>
        <location evidence="1">Cell membrane</location>
        <topology evidence="1">Multi-pass membrane protein</topology>
    </subcellularLocation>
</comment>
<evidence type="ECO:0000256" key="14">
    <source>
        <dbReference type="SAM" id="Phobius"/>
    </source>
</evidence>
<dbReference type="Proteomes" id="UP001359886">
    <property type="component" value="Unassembled WGS sequence"/>
</dbReference>
<feature type="transmembrane region" description="Helical" evidence="14">
    <location>
        <begin position="159"/>
        <end position="181"/>
    </location>
</feature>
<evidence type="ECO:0000256" key="15">
    <source>
        <dbReference type="SAM" id="SignalP"/>
    </source>
</evidence>
<dbReference type="InterPro" id="IPR001734">
    <property type="entry name" value="Na/solute_symporter"/>
</dbReference>
<keyword evidence="4" id="KW-1003">Cell membrane</keyword>
<dbReference type="AlphaFoldDB" id="A0AAW9RCC7"/>
<dbReference type="CDD" id="cd10322">
    <property type="entry name" value="SLC5sbd"/>
    <property type="match status" value="1"/>
</dbReference>
<evidence type="ECO:0000256" key="4">
    <source>
        <dbReference type="ARBA" id="ARBA00022475"/>
    </source>
</evidence>
<dbReference type="PANTHER" id="PTHR48086">
    <property type="entry name" value="SODIUM/PROLINE SYMPORTER-RELATED"/>
    <property type="match status" value="1"/>
</dbReference>
<evidence type="ECO:0000256" key="7">
    <source>
        <dbReference type="ARBA" id="ARBA00022989"/>
    </source>
</evidence>
<keyword evidence="8" id="KW-0915">Sodium</keyword>
<dbReference type="RefSeq" id="WP_354694344.1">
    <property type="nucleotide sequence ID" value="NZ_JAZHOG010000003.1"/>
</dbReference>
<keyword evidence="9" id="KW-0406">Ion transport</keyword>
<feature type="transmembrane region" description="Helical" evidence="14">
    <location>
        <begin position="366"/>
        <end position="384"/>
    </location>
</feature>
<comment type="similarity">
    <text evidence="2 13">Belongs to the sodium:solute symporter (SSF) (TC 2.A.21) family.</text>
</comment>
<comment type="catalytic activity">
    <reaction evidence="12">
        <text>L-proline(in) + Na(+)(in) = L-proline(out) + Na(+)(out)</text>
        <dbReference type="Rhea" id="RHEA:28967"/>
        <dbReference type="ChEBI" id="CHEBI:29101"/>
        <dbReference type="ChEBI" id="CHEBI:60039"/>
    </reaction>
</comment>
<evidence type="ECO:0000313" key="16">
    <source>
        <dbReference type="EMBL" id="MEJ8567024.1"/>
    </source>
</evidence>
<keyword evidence="5 14" id="KW-0812">Transmembrane</keyword>
<keyword evidence="11" id="KW-0739">Sodium transport</keyword>
<dbReference type="GO" id="GO:0015293">
    <property type="term" value="F:symporter activity"/>
    <property type="evidence" value="ECO:0007669"/>
    <property type="project" value="UniProtKB-KW"/>
</dbReference>
<feature type="transmembrane region" description="Helical" evidence="14">
    <location>
        <begin position="390"/>
        <end position="412"/>
    </location>
</feature>
<name>A0AAW9RCC7_9GAMM</name>
<keyword evidence="7 14" id="KW-1133">Transmembrane helix</keyword>
<feature type="signal peptide" evidence="15">
    <location>
        <begin position="1"/>
        <end position="21"/>
    </location>
</feature>
<evidence type="ECO:0000256" key="6">
    <source>
        <dbReference type="ARBA" id="ARBA00022847"/>
    </source>
</evidence>
<keyword evidence="17" id="KW-1185">Reference proteome</keyword>